<keyword evidence="2" id="KW-1133">Transmembrane helix</keyword>
<dbReference type="PANTHER" id="PTHR37938:SF1">
    <property type="entry name" value="BLL0215 PROTEIN"/>
    <property type="match status" value="1"/>
</dbReference>
<evidence type="ECO:0000256" key="1">
    <source>
        <dbReference type="SAM" id="MobiDB-lite"/>
    </source>
</evidence>
<evidence type="ECO:0000256" key="2">
    <source>
        <dbReference type="SAM" id="Phobius"/>
    </source>
</evidence>
<evidence type="ECO:0000313" key="5">
    <source>
        <dbReference type="Proteomes" id="UP000544090"/>
    </source>
</evidence>
<keyword evidence="2" id="KW-0812">Transmembrane</keyword>
<dbReference type="Pfam" id="PF03703">
    <property type="entry name" value="bPH_2"/>
    <property type="match status" value="1"/>
</dbReference>
<proteinExistence type="predicted"/>
<evidence type="ECO:0000259" key="3">
    <source>
        <dbReference type="Pfam" id="PF03703"/>
    </source>
</evidence>
<comment type="caution">
    <text evidence="4">The sequence shown here is derived from an EMBL/GenBank/DDBJ whole genome shotgun (WGS) entry which is preliminary data.</text>
</comment>
<dbReference type="AlphaFoldDB" id="A0A7X6K5F5"/>
<name>A0A7X6K5F5_9MICC</name>
<organism evidence="4 5">
    <name type="scientific">Arthrobacter mobilis</name>
    <dbReference type="NCBI Taxonomy" id="2724944"/>
    <lineage>
        <taxon>Bacteria</taxon>
        <taxon>Bacillati</taxon>
        <taxon>Actinomycetota</taxon>
        <taxon>Actinomycetes</taxon>
        <taxon>Micrococcales</taxon>
        <taxon>Micrococcaceae</taxon>
        <taxon>Arthrobacter</taxon>
    </lineage>
</organism>
<gene>
    <name evidence="4" type="ORF">HGG74_02255</name>
</gene>
<feature type="transmembrane region" description="Helical" evidence="2">
    <location>
        <begin position="61"/>
        <end position="83"/>
    </location>
</feature>
<dbReference type="InterPro" id="IPR005182">
    <property type="entry name" value="YdbS-like_PH"/>
</dbReference>
<feature type="transmembrane region" description="Helical" evidence="2">
    <location>
        <begin position="21"/>
        <end position="41"/>
    </location>
</feature>
<protein>
    <submittedName>
        <fullName evidence="4">PH domain-containing protein</fullName>
    </submittedName>
</protein>
<keyword evidence="5" id="KW-1185">Reference proteome</keyword>
<feature type="domain" description="YdbS-like PH" evidence="3">
    <location>
        <begin position="82"/>
        <end position="155"/>
    </location>
</feature>
<feature type="region of interest" description="Disordered" evidence="1">
    <location>
        <begin position="167"/>
        <end position="192"/>
    </location>
</feature>
<sequence>MRLKLWPGEQVIVATRPQARSLFWPFLALLLVLLAAGFGAGRLTRGQHIDWVAQWQPVLQAALLAAAVLLALRLFVVPLLRWCSTRYVLTNQRLLVRRGWGRRSEQETPLAGIYAVHAEQSLLQRMLRSGNLRADAGPGRSTRLVDVPEVHRFRTLVARAIEQLPAAWPGERPQGPDGTGHGTAQDTGFYAG</sequence>
<dbReference type="Proteomes" id="UP000544090">
    <property type="component" value="Unassembled WGS sequence"/>
</dbReference>
<keyword evidence="2" id="KW-0472">Membrane</keyword>
<dbReference type="RefSeq" id="WP_168484691.1">
    <property type="nucleotide sequence ID" value="NZ_JAAZSQ010000001.1"/>
</dbReference>
<evidence type="ECO:0000313" key="4">
    <source>
        <dbReference type="EMBL" id="NKX53378.1"/>
    </source>
</evidence>
<dbReference type="PANTHER" id="PTHR37938">
    <property type="entry name" value="BLL0215 PROTEIN"/>
    <property type="match status" value="1"/>
</dbReference>
<dbReference type="EMBL" id="JAAZSQ010000001">
    <property type="protein sequence ID" value="NKX53378.1"/>
    <property type="molecule type" value="Genomic_DNA"/>
</dbReference>
<accession>A0A7X6K5F5</accession>
<reference evidence="4 5" key="1">
    <citation type="submission" date="2020-04" db="EMBL/GenBank/DDBJ databases">
        <title>Arthrobacter sp. nov.</title>
        <authorList>
            <person name="Liu S."/>
        </authorList>
    </citation>
    <scope>NUCLEOTIDE SEQUENCE [LARGE SCALE GENOMIC DNA]</scope>
    <source>
        <strain evidence="4 5">E918</strain>
    </source>
</reference>